<reference evidence="3" key="1">
    <citation type="submission" date="2015-07" db="EMBL/GenBank/DDBJ databases">
        <title>Nocardia seriolae U-1 whole genome shotgun sequence.</title>
        <authorList>
            <person name="Imajoh M."/>
            <person name="Fukumoto Y."/>
            <person name="Sukeda M."/>
            <person name="Yamane J."/>
            <person name="Yamasaki K."/>
            <person name="Shimizu M."/>
            <person name="Ohnishi K."/>
            <person name="Oshima S."/>
        </authorList>
    </citation>
    <scope>NUCLEOTIDE SEQUENCE [LARGE SCALE GENOMIC DNA]</scope>
    <source>
        <strain evidence="3">U-1</strain>
    </source>
</reference>
<evidence type="ECO:0000313" key="3">
    <source>
        <dbReference type="Proteomes" id="UP000037179"/>
    </source>
</evidence>
<feature type="region of interest" description="Disordered" evidence="1">
    <location>
        <begin position="1"/>
        <end position="26"/>
    </location>
</feature>
<gene>
    <name evidence="2" type="ORF">NSK11_contig00312-0002</name>
</gene>
<reference evidence="2 3" key="2">
    <citation type="journal article" date="2016" name="Genome Announc.">
        <title>Draft Genome Sequence of Erythromycin- and Oxytetracycline-Sensitive Nocardia seriolae Strain U-1 (NBRC 110359).</title>
        <authorList>
            <person name="Imajoh M."/>
            <person name="Sukeda M."/>
            <person name="Shimizu M."/>
            <person name="Yamane J."/>
            <person name="Ohnishi K."/>
            <person name="Oshima S."/>
        </authorList>
    </citation>
    <scope>NUCLEOTIDE SEQUENCE [LARGE SCALE GENOMIC DNA]</scope>
    <source>
        <strain evidence="2 3">U-1</strain>
    </source>
</reference>
<organism evidence="2 3">
    <name type="scientific">Nocardia seriolae</name>
    <dbReference type="NCBI Taxonomy" id="37332"/>
    <lineage>
        <taxon>Bacteria</taxon>
        <taxon>Bacillati</taxon>
        <taxon>Actinomycetota</taxon>
        <taxon>Actinomycetes</taxon>
        <taxon>Mycobacteriales</taxon>
        <taxon>Nocardiaceae</taxon>
        <taxon>Nocardia</taxon>
    </lineage>
</organism>
<dbReference type="EMBL" id="BBYQ01000312">
    <property type="protein sequence ID" value="GAP33521.1"/>
    <property type="molecule type" value="Genomic_DNA"/>
</dbReference>
<dbReference type="RefSeq" id="WP_152979283.1">
    <property type="nucleotide sequence ID" value="NZ_BBYQ01000312.1"/>
</dbReference>
<sequence length="77" mass="8604">MSDRDIHSKGWDESTRSKSGKSEVAEENVKLKALLKRLHIEPTGLAHRMREYSAQDGGPIVSLKHSNILRYISGETG</sequence>
<evidence type="ECO:0000256" key="1">
    <source>
        <dbReference type="SAM" id="MobiDB-lite"/>
    </source>
</evidence>
<accession>A0ABC9Z7S6</accession>
<keyword evidence="3" id="KW-1185">Reference proteome</keyword>
<protein>
    <submittedName>
        <fullName evidence="2">Uncharacterized protein</fullName>
    </submittedName>
</protein>
<evidence type="ECO:0000313" key="2">
    <source>
        <dbReference type="EMBL" id="GAP33521.1"/>
    </source>
</evidence>
<comment type="caution">
    <text evidence="2">The sequence shown here is derived from an EMBL/GenBank/DDBJ whole genome shotgun (WGS) entry which is preliminary data.</text>
</comment>
<proteinExistence type="predicted"/>
<dbReference type="AlphaFoldDB" id="A0ABC9Z7S6"/>
<name>A0ABC9Z7S6_9NOCA</name>
<dbReference type="Proteomes" id="UP000037179">
    <property type="component" value="Unassembled WGS sequence"/>
</dbReference>
<feature type="non-terminal residue" evidence="2">
    <location>
        <position position="77"/>
    </location>
</feature>